<dbReference type="PANTHER" id="PTHR31181:SF67">
    <property type="entry name" value="PROLAMIN-LIKE PROTEIN (DUF1278)"/>
    <property type="match status" value="1"/>
</dbReference>
<dbReference type="PANTHER" id="PTHR31181">
    <property type="entry name" value="EGG CELL-SECRETED PROTEIN 1.4"/>
    <property type="match status" value="1"/>
</dbReference>
<proteinExistence type="predicted"/>
<dbReference type="GO" id="GO:0005576">
    <property type="term" value="C:extracellular region"/>
    <property type="evidence" value="ECO:0007669"/>
    <property type="project" value="TreeGrafter"/>
</dbReference>
<dbReference type="Pfam" id="PF05617">
    <property type="entry name" value="Prolamin_like"/>
    <property type="match status" value="1"/>
</dbReference>
<comment type="caution">
    <text evidence="4">The sequence shown here is derived from an EMBL/GenBank/DDBJ whole genome shotgun (WGS) entry which is preliminary data.</text>
</comment>
<dbReference type="InterPro" id="IPR008502">
    <property type="entry name" value="Prolamin-like"/>
</dbReference>
<evidence type="ECO:0000256" key="2">
    <source>
        <dbReference type="SAM" id="SignalP"/>
    </source>
</evidence>
<dbReference type="GO" id="GO:2000008">
    <property type="term" value="P:regulation of protein localization to cell surface"/>
    <property type="evidence" value="ECO:0007669"/>
    <property type="project" value="TreeGrafter"/>
</dbReference>
<reference evidence="4 5" key="1">
    <citation type="submission" date="2021-07" db="EMBL/GenBank/DDBJ databases">
        <title>The Aristolochia fimbriata genome: insights into angiosperm evolution, floral development and chemical biosynthesis.</title>
        <authorList>
            <person name="Jiao Y."/>
        </authorList>
    </citation>
    <scope>NUCLEOTIDE SEQUENCE [LARGE SCALE GENOMIC DNA]</scope>
    <source>
        <strain evidence="4">IBCAS-2021</strain>
        <tissue evidence="4">Leaf</tissue>
    </source>
</reference>
<dbReference type="Proteomes" id="UP000825729">
    <property type="component" value="Unassembled WGS sequence"/>
</dbReference>
<dbReference type="GO" id="GO:0031982">
    <property type="term" value="C:vesicle"/>
    <property type="evidence" value="ECO:0007669"/>
    <property type="project" value="TreeGrafter"/>
</dbReference>
<organism evidence="4 5">
    <name type="scientific">Aristolochia fimbriata</name>
    <name type="common">White veined hardy Dutchman's pipe vine</name>
    <dbReference type="NCBI Taxonomy" id="158543"/>
    <lineage>
        <taxon>Eukaryota</taxon>
        <taxon>Viridiplantae</taxon>
        <taxon>Streptophyta</taxon>
        <taxon>Embryophyta</taxon>
        <taxon>Tracheophyta</taxon>
        <taxon>Spermatophyta</taxon>
        <taxon>Magnoliopsida</taxon>
        <taxon>Magnoliidae</taxon>
        <taxon>Piperales</taxon>
        <taxon>Aristolochiaceae</taxon>
        <taxon>Aristolochia</taxon>
    </lineage>
</organism>
<evidence type="ECO:0000313" key="4">
    <source>
        <dbReference type="EMBL" id="KAG9439298.1"/>
    </source>
</evidence>
<dbReference type="PROSITE" id="PS51257">
    <property type="entry name" value="PROKAR_LIPOPROTEIN"/>
    <property type="match status" value="1"/>
</dbReference>
<sequence length="125" mass="13180">MSKGGVTVSILFLILACTAISVSSAASPAPAPGNDKQLFFPTIDPQVKECLKSFSLVPGCVDEIFVSLTTGAIKGIGPGCCKVINEVADKCFPGFVSYYVFNPFLAPKIKSYCHQKAPAPHEPLS</sequence>
<feature type="signal peptide" evidence="2">
    <location>
        <begin position="1"/>
        <end position="25"/>
    </location>
</feature>
<feature type="chain" id="PRO_5043339051" description="Prolamin-like domain-containing protein" evidence="2">
    <location>
        <begin position="26"/>
        <end position="125"/>
    </location>
</feature>
<evidence type="ECO:0000313" key="5">
    <source>
        <dbReference type="Proteomes" id="UP000825729"/>
    </source>
</evidence>
<evidence type="ECO:0000259" key="3">
    <source>
        <dbReference type="Pfam" id="PF05617"/>
    </source>
</evidence>
<accession>A0AAV7DRX7</accession>
<dbReference type="GO" id="GO:0009567">
    <property type="term" value="P:double fertilization forming a zygote and endosperm"/>
    <property type="evidence" value="ECO:0007669"/>
    <property type="project" value="TreeGrafter"/>
</dbReference>
<protein>
    <recommendedName>
        <fullName evidence="3">Prolamin-like domain-containing protein</fullName>
    </recommendedName>
</protein>
<dbReference type="EMBL" id="JAINDJ010000008">
    <property type="protein sequence ID" value="KAG9439298.1"/>
    <property type="molecule type" value="Genomic_DNA"/>
</dbReference>
<keyword evidence="5" id="KW-1185">Reference proteome</keyword>
<dbReference type="AlphaFoldDB" id="A0AAV7DRX7"/>
<feature type="domain" description="Prolamin-like" evidence="3">
    <location>
        <begin position="49"/>
        <end position="113"/>
    </location>
</feature>
<dbReference type="GO" id="GO:0080155">
    <property type="term" value="P:regulation of double fertilization forming a zygote and endosperm"/>
    <property type="evidence" value="ECO:0007669"/>
    <property type="project" value="TreeGrafter"/>
</dbReference>
<evidence type="ECO:0000256" key="1">
    <source>
        <dbReference type="ARBA" id="ARBA00022729"/>
    </source>
</evidence>
<gene>
    <name evidence="4" type="ORF">H6P81_019463</name>
</gene>
<keyword evidence="1 2" id="KW-0732">Signal</keyword>
<name>A0AAV7DRX7_ARIFI</name>